<dbReference type="SUPFAM" id="SSF51726">
    <property type="entry name" value="UROD/MetE-like"/>
    <property type="match status" value="1"/>
</dbReference>
<dbReference type="PANTHER" id="PTHR47099">
    <property type="entry name" value="METHYLCOBAMIDE:COM METHYLTRANSFERASE MTBA"/>
    <property type="match status" value="1"/>
</dbReference>
<evidence type="ECO:0000259" key="1">
    <source>
        <dbReference type="Pfam" id="PF01208"/>
    </source>
</evidence>
<reference evidence="2 3" key="1">
    <citation type="submission" date="2022-08" db="EMBL/GenBank/DDBJ databases">
        <title>Proteogenomics of the novel Dehalobacterium formicoaceticum strain EZ94 highlights a key role of methyltransferases during anaerobic dichloromethane degradation.</title>
        <authorList>
            <person name="Wasmund K."/>
        </authorList>
    </citation>
    <scope>NUCLEOTIDE SEQUENCE [LARGE SCALE GENOMIC DNA]</scope>
    <source>
        <strain evidence="2 3">EZ94</strain>
    </source>
</reference>
<protein>
    <recommendedName>
        <fullName evidence="1">Uroporphyrinogen decarboxylase (URO-D) domain-containing protein</fullName>
    </recommendedName>
</protein>
<dbReference type="EMBL" id="JANPWE010000014">
    <property type="protein sequence ID" value="MCR6546932.1"/>
    <property type="molecule type" value="Genomic_DNA"/>
</dbReference>
<dbReference type="InterPro" id="IPR000257">
    <property type="entry name" value="Uroporphyrinogen_deCOase"/>
</dbReference>
<dbReference type="InterPro" id="IPR052024">
    <property type="entry name" value="Methanogen_methyltrans"/>
</dbReference>
<keyword evidence="3" id="KW-1185">Reference proteome</keyword>
<dbReference type="InterPro" id="IPR038071">
    <property type="entry name" value="UROD/MetE-like_sf"/>
</dbReference>
<evidence type="ECO:0000313" key="3">
    <source>
        <dbReference type="Proteomes" id="UP001524944"/>
    </source>
</evidence>
<dbReference type="Proteomes" id="UP001524944">
    <property type="component" value="Unassembled WGS sequence"/>
</dbReference>
<organism evidence="2 3">
    <name type="scientific">Dehalobacterium formicoaceticum</name>
    <dbReference type="NCBI Taxonomy" id="51515"/>
    <lineage>
        <taxon>Bacteria</taxon>
        <taxon>Bacillati</taxon>
        <taxon>Bacillota</taxon>
        <taxon>Clostridia</taxon>
        <taxon>Eubacteriales</taxon>
        <taxon>Peptococcaceae</taxon>
        <taxon>Dehalobacterium</taxon>
    </lineage>
</organism>
<name>A0ABT1Y7R6_9FIRM</name>
<comment type="caution">
    <text evidence="2">The sequence shown here is derived from an EMBL/GenBank/DDBJ whole genome shotgun (WGS) entry which is preliminary data.</text>
</comment>
<proteinExistence type="predicted"/>
<sequence>MSQLNKREITRDVLELKKTNYIPVILNAVTLSAAQYGYEIPEILASPEKYTECVMGTRKKLGFDGLCGGLYMGIPASIAGHLKNSRGMVSGNGEDTIHALEDLQKLKPYDPDTCMNLKGTLANIEIMRKEQPNEPIYVIIGNPAHVAFSLMGAKNAFRVMMRNPEFFLKTAEMVEEWMYQGTSKIMEAGVDFLWIPMPNFSGYCISRNIYEKCCFDSNKRFNQRIHDAGTKLVIHTCGKYDDRMDLVLQEYGDGWHISDTVTAHVKEKYGDRVAIMGNIPCASVLMEGTPEQVYEAAFQDCMTGGKNGGFILSGDCDVSPLTPLENIKQVIRAARDAEKAFSY</sequence>
<accession>A0ABT1Y7R6</accession>
<evidence type="ECO:0000313" key="2">
    <source>
        <dbReference type="EMBL" id="MCR6546932.1"/>
    </source>
</evidence>
<dbReference type="RefSeq" id="WP_257914147.1">
    <property type="nucleotide sequence ID" value="NZ_JANPWE010000014.1"/>
</dbReference>
<dbReference type="Pfam" id="PF01208">
    <property type="entry name" value="URO-D"/>
    <property type="match status" value="1"/>
</dbReference>
<feature type="domain" description="Uroporphyrinogen decarboxylase (URO-D)" evidence="1">
    <location>
        <begin position="10"/>
        <end position="336"/>
    </location>
</feature>
<dbReference type="Gene3D" id="3.20.20.210">
    <property type="match status" value="1"/>
</dbReference>
<gene>
    <name evidence="2" type="ORF">NVS47_15680</name>
</gene>
<dbReference type="PANTHER" id="PTHR47099:SF1">
    <property type="entry name" value="METHYLCOBAMIDE:COM METHYLTRANSFERASE MTBA"/>
    <property type="match status" value="1"/>
</dbReference>